<evidence type="ECO:0000256" key="1">
    <source>
        <dbReference type="ARBA" id="ARBA00004651"/>
    </source>
</evidence>
<accession>A0A8C6JXG8</accession>
<keyword evidence="6" id="KW-0472">Membrane</keyword>
<sequence length="560" mass="62281">GLGDLTLLLCRVFVPSYTSRVLVEVLRCRGAEGCPLWLRVRAKAPPLHNSTALDCREHDPCQLALDLPFWQHWYYVLVEKHPGVPGTISFQVTVLARPPFLPSSASMNMPHSFGSAGGMALGDSPPPTSPNSTKHPVHITSPASERCWPIRPTLRNELDTFSVHFYIFFGPNVSVPPDRPAVFVINLLPVLDSGGVLNLELRLNVVRWPCCTPDGSLAGFLLSVNATASLSRLRIPYPQTGSWYLSLRSLCATEFEPCTNVTAEVYLRTYLSPCINDCGIYGQCKLLRTNNYLYAACECKAGWNGWGCTDNSEAFSYGFQLLSTLLLCLSNVMFVPPVAIAVRSHYLLEAAVYIFTMFFSTFYHACDQPGIVVFCIMEYDVLQFCDFLGSLMSVWVTVIAMARLQPVVKQVLYLLGAMLLSMALQMDRHGLWNLLGPSLFALGIMAVAWTARTIRRRHCYPPTWKRWAFYLCPGALIAAAAVLLYAFVETEENYFYIHSIWHLLIAGSVGFLLPPRAKPSRRLGPLPRRKGCGYQLCVNEQEELGLVDPAVASINSICTS</sequence>
<dbReference type="Ensembl" id="ENSMUNT00000021989.2">
    <property type="protein sequence ID" value="ENSMUNP00000019165.2"/>
    <property type="gene ID" value="ENSMUNG00000014650.2"/>
</dbReference>
<evidence type="ECO:0000256" key="3">
    <source>
        <dbReference type="ARBA" id="ARBA00022475"/>
    </source>
</evidence>
<keyword evidence="3" id="KW-1003">Cell membrane</keyword>
<name>A0A8C6JXG8_MELUD</name>
<reference evidence="7" key="2">
    <citation type="submission" date="2025-08" db="UniProtKB">
        <authorList>
            <consortium name="Ensembl"/>
        </authorList>
    </citation>
    <scope>IDENTIFICATION</scope>
</reference>
<dbReference type="PROSITE" id="PS01186">
    <property type="entry name" value="EGF_2"/>
    <property type="match status" value="1"/>
</dbReference>
<evidence type="ECO:0000256" key="6">
    <source>
        <dbReference type="ARBA" id="ARBA00023136"/>
    </source>
</evidence>
<accession>A0A8V5HCU4</accession>
<dbReference type="InterPro" id="IPR000742">
    <property type="entry name" value="EGF"/>
</dbReference>
<dbReference type="InterPro" id="IPR021910">
    <property type="entry name" value="NGX6/PGAP6/MYMK"/>
</dbReference>
<keyword evidence="5" id="KW-1133">Transmembrane helix</keyword>
<dbReference type="PANTHER" id="PTHR14319:SF6">
    <property type="entry name" value="TRANSMEMBRANE PROTEIN 8B"/>
    <property type="match status" value="1"/>
</dbReference>
<organism evidence="7 8">
    <name type="scientific">Melopsittacus undulatus</name>
    <name type="common">Budgerigar</name>
    <name type="synonym">Psittacus undulatus</name>
    <dbReference type="NCBI Taxonomy" id="13146"/>
    <lineage>
        <taxon>Eukaryota</taxon>
        <taxon>Metazoa</taxon>
        <taxon>Chordata</taxon>
        <taxon>Craniata</taxon>
        <taxon>Vertebrata</taxon>
        <taxon>Euteleostomi</taxon>
        <taxon>Archelosauria</taxon>
        <taxon>Archosauria</taxon>
        <taxon>Dinosauria</taxon>
        <taxon>Saurischia</taxon>
        <taxon>Theropoda</taxon>
        <taxon>Coelurosauria</taxon>
        <taxon>Aves</taxon>
        <taxon>Neognathae</taxon>
        <taxon>Neoaves</taxon>
        <taxon>Telluraves</taxon>
        <taxon>Australaves</taxon>
        <taxon>Psittaciformes</taxon>
        <taxon>Psittaculidae</taxon>
        <taxon>Melopsittacus</taxon>
    </lineage>
</organism>
<evidence type="ECO:0000313" key="7">
    <source>
        <dbReference type="Ensembl" id="ENSMUNP00000019165.2"/>
    </source>
</evidence>
<dbReference type="PANTHER" id="PTHR14319">
    <property type="entry name" value="FIVE-SPAN TRANSMEMBRANE PROTEIN M83"/>
    <property type="match status" value="1"/>
</dbReference>
<dbReference type="Proteomes" id="UP000694405">
    <property type="component" value="Chromosome Z"/>
</dbReference>
<dbReference type="PROSITE" id="PS00022">
    <property type="entry name" value="EGF_1"/>
    <property type="match status" value="1"/>
</dbReference>
<evidence type="ECO:0000256" key="5">
    <source>
        <dbReference type="ARBA" id="ARBA00022989"/>
    </source>
</evidence>
<dbReference type="AlphaFoldDB" id="A0A8C6JXG8"/>
<dbReference type="GO" id="GO:0005886">
    <property type="term" value="C:plasma membrane"/>
    <property type="evidence" value="ECO:0007669"/>
    <property type="project" value="UniProtKB-SubCell"/>
</dbReference>
<evidence type="ECO:0000256" key="2">
    <source>
        <dbReference type="ARBA" id="ARBA00005542"/>
    </source>
</evidence>
<keyword evidence="4" id="KW-0812">Transmembrane</keyword>
<evidence type="ECO:0000256" key="4">
    <source>
        <dbReference type="ARBA" id="ARBA00022692"/>
    </source>
</evidence>
<dbReference type="Pfam" id="PF12036">
    <property type="entry name" value="DUF3522"/>
    <property type="match status" value="1"/>
</dbReference>
<reference evidence="7" key="1">
    <citation type="submission" date="2020-03" db="EMBL/GenBank/DDBJ databases">
        <title>Melopsittacus undulatus (budgerigar) genome, bMelUnd1, maternal haplotype with Z.</title>
        <authorList>
            <person name="Gedman G."/>
            <person name="Mountcastle J."/>
            <person name="Haase B."/>
            <person name="Formenti G."/>
            <person name="Wright T."/>
            <person name="Apodaca J."/>
            <person name="Pelan S."/>
            <person name="Chow W."/>
            <person name="Rhie A."/>
            <person name="Howe K."/>
            <person name="Fedrigo O."/>
            <person name="Jarvis E.D."/>
        </authorList>
    </citation>
    <scope>NUCLEOTIDE SEQUENCE [LARGE SCALE GENOMIC DNA]</scope>
</reference>
<proteinExistence type="inferred from homology"/>
<keyword evidence="8" id="KW-1185">Reference proteome</keyword>
<reference evidence="7" key="3">
    <citation type="submission" date="2025-09" db="UniProtKB">
        <authorList>
            <consortium name="Ensembl"/>
        </authorList>
    </citation>
    <scope>IDENTIFICATION</scope>
</reference>
<evidence type="ECO:0000313" key="8">
    <source>
        <dbReference type="Proteomes" id="UP000694405"/>
    </source>
</evidence>
<comment type="subcellular location">
    <subcellularLocation>
        <location evidence="1">Cell membrane</location>
        <topology evidence="1">Multi-pass membrane protein</topology>
    </subcellularLocation>
</comment>
<comment type="similarity">
    <text evidence="2">Belongs to the TMEM8 family.</text>
</comment>
<protein>
    <submittedName>
        <fullName evidence="7">Uncharacterized protein</fullName>
    </submittedName>
</protein>